<dbReference type="OrthoDB" id="5162at2"/>
<dbReference type="RefSeq" id="WP_006302002.1">
    <property type="nucleotide sequence ID" value="NZ_CM001022.1"/>
</dbReference>
<protein>
    <submittedName>
        <fullName evidence="2">Metal dependent phosphohydrolase</fullName>
    </submittedName>
</protein>
<accession>E3D081</accession>
<dbReference type="STRING" id="584708.Apau_2347"/>
<sequence length="381" mass="42172">MRLVYTHRLKSDMVLARPLVSEEGTLLLAEGVPLGESLIHRLVEVGVPFVYVRDDRFPTDRVQPLVSPQSLRRVTADLRGVLVQAAQDHASSSLTLSLEVLGSQVEELICEVLSQPDLVVHLLDLKSCQSYEVQHGVQTLVLAALCAHRLGLPREEIRILGLGALLHDLGKVFLSPGLMSKVEPLSEEEWKEIRRHPEMGAGLMEEHRDLWPLASEAALSHHERLDGSGYPDGKREEQVSATARIVAVADVYDALTSPRPYRPVPFSPLKALRHLQLGAGRLYDPRVVEAFSSLICPFPVGTWLRLSTGHVGLVTEIHPEAPDRPVLSVVRLEGKGPLPQPLRVDLAAHRDASVRAILEDEDSVVLHRLEDEVPDPFDPPR</sequence>
<name>E3D081_9BACT</name>
<evidence type="ECO:0000313" key="3">
    <source>
        <dbReference type="Proteomes" id="UP000005096"/>
    </source>
</evidence>
<keyword evidence="2" id="KW-0378">Hydrolase</keyword>
<proteinExistence type="predicted"/>
<dbReference type="Proteomes" id="UP000005096">
    <property type="component" value="Chromosome"/>
</dbReference>
<feature type="domain" description="HD-GYP" evidence="1">
    <location>
        <begin position="111"/>
        <end position="307"/>
    </location>
</feature>
<dbReference type="AlphaFoldDB" id="E3D081"/>
<dbReference type="Gene3D" id="1.10.3210.10">
    <property type="entry name" value="Hypothetical protein af1432"/>
    <property type="match status" value="1"/>
</dbReference>
<dbReference type="CDD" id="cd00077">
    <property type="entry name" value="HDc"/>
    <property type="match status" value="1"/>
</dbReference>
<dbReference type="PANTHER" id="PTHR43155:SF2">
    <property type="entry name" value="CYCLIC DI-GMP PHOSPHODIESTERASE PA4108"/>
    <property type="match status" value="1"/>
</dbReference>
<reference evidence="2 3" key="1">
    <citation type="journal article" date="2010" name="Stand. Genomic Sci.">
        <title>Non-contiguous finished genome sequence of Aminomonas paucivorans type strain (GLU-3).</title>
        <authorList>
            <person name="Pitluck S."/>
            <person name="Yasawong M."/>
            <person name="Held B."/>
            <person name="Lapidus A."/>
            <person name="Nolan M."/>
            <person name="Copeland A."/>
            <person name="Lucas S."/>
            <person name="Del Rio T.G."/>
            <person name="Tice H."/>
            <person name="Cheng J.F."/>
            <person name="Chertkov O."/>
            <person name="Goodwin L."/>
            <person name="Tapia R."/>
            <person name="Han C."/>
            <person name="Liolios K."/>
            <person name="Ivanova N."/>
            <person name="Mavromatis K."/>
            <person name="Ovchinnikova G."/>
            <person name="Pati A."/>
            <person name="Chen A."/>
            <person name="Palaniappan K."/>
            <person name="Land M."/>
            <person name="Hauser L."/>
            <person name="Chang Y.J."/>
            <person name="Jeffries C.D."/>
            <person name="Pukall R."/>
            <person name="Spring S."/>
            <person name="Rohde M."/>
            <person name="Sikorski J."/>
            <person name="Goker M."/>
            <person name="Woyke T."/>
            <person name="Bristow J."/>
            <person name="Eisen J.A."/>
            <person name="Markowitz V."/>
            <person name="Hugenholtz P."/>
            <person name="Kyrpides N.C."/>
            <person name="Klenk H.P."/>
        </authorList>
    </citation>
    <scope>NUCLEOTIDE SEQUENCE [LARGE SCALE GENOMIC DNA]</scope>
    <source>
        <strain evidence="2 3">DSM 12260</strain>
    </source>
</reference>
<dbReference type="PaxDb" id="584708-Apau_2347"/>
<dbReference type="InterPro" id="IPR037522">
    <property type="entry name" value="HD_GYP_dom"/>
</dbReference>
<dbReference type="SMART" id="SM00471">
    <property type="entry name" value="HDc"/>
    <property type="match status" value="1"/>
</dbReference>
<dbReference type="PANTHER" id="PTHR43155">
    <property type="entry name" value="CYCLIC DI-GMP PHOSPHODIESTERASE PA4108-RELATED"/>
    <property type="match status" value="1"/>
</dbReference>
<dbReference type="HOGENOM" id="CLU_000445_92_1_0"/>
<dbReference type="EMBL" id="CM001022">
    <property type="protein sequence ID" value="EFQ24754.1"/>
    <property type="molecule type" value="Genomic_DNA"/>
</dbReference>
<organism evidence="2 3">
    <name type="scientific">Aminomonas paucivorans DSM 12260</name>
    <dbReference type="NCBI Taxonomy" id="584708"/>
    <lineage>
        <taxon>Bacteria</taxon>
        <taxon>Thermotogati</taxon>
        <taxon>Synergistota</taxon>
        <taxon>Synergistia</taxon>
        <taxon>Synergistales</taxon>
        <taxon>Synergistaceae</taxon>
        <taxon>Aminomonas</taxon>
    </lineage>
</organism>
<keyword evidence="3" id="KW-1185">Reference proteome</keyword>
<evidence type="ECO:0000313" key="2">
    <source>
        <dbReference type="EMBL" id="EFQ24754.1"/>
    </source>
</evidence>
<dbReference type="GO" id="GO:0016787">
    <property type="term" value="F:hydrolase activity"/>
    <property type="evidence" value="ECO:0007669"/>
    <property type="project" value="UniProtKB-KW"/>
</dbReference>
<dbReference type="Pfam" id="PF13487">
    <property type="entry name" value="HD_5"/>
    <property type="match status" value="1"/>
</dbReference>
<gene>
    <name evidence="2" type="ORF">Apau_2347</name>
</gene>
<dbReference type="SUPFAM" id="SSF109604">
    <property type="entry name" value="HD-domain/PDEase-like"/>
    <property type="match status" value="1"/>
</dbReference>
<dbReference type="PROSITE" id="PS51832">
    <property type="entry name" value="HD_GYP"/>
    <property type="match status" value="1"/>
</dbReference>
<dbReference type="InterPro" id="IPR003607">
    <property type="entry name" value="HD/PDEase_dom"/>
</dbReference>
<dbReference type="eggNOG" id="COG2206">
    <property type="taxonomic scope" value="Bacteria"/>
</dbReference>
<evidence type="ECO:0000259" key="1">
    <source>
        <dbReference type="PROSITE" id="PS51832"/>
    </source>
</evidence>